<dbReference type="PATRIC" id="fig|1629550.3.peg.2779"/>
<accession>A0A0M3DD39</accession>
<reference evidence="1 2" key="1">
    <citation type="submission" date="2015-04" db="EMBL/GenBank/DDBJ databases">
        <title>Microcin producing Clostridium sp. JC272T.</title>
        <authorList>
            <person name="Jyothsna T."/>
            <person name="Sasikala C."/>
            <person name="Ramana C."/>
        </authorList>
    </citation>
    <scope>NUCLEOTIDE SEQUENCE [LARGE SCALE GENOMIC DNA]</scope>
    <source>
        <strain evidence="1 2">JC272</strain>
    </source>
</reference>
<dbReference type="OrthoDB" id="1751667at2"/>
<comment type="caution">
    <text evidence="1">The sequence shown here is derived from an EMBL/GenBank/DDBJ whole genome shotgun (WGS) entry which is preliminary data.</text>
</comment>
<sequence length="125" mass="14262">MSLNLGKAIAVSTSYIKSNPAVPVYKGNETPENLYAVIYHIEIGYNESSLEKAMQYIIIDYKEFELCDSDKNELVSIAKQYCEQNGINDDEQTQIALLDNEEAENFLEKVFNNMKVIRGLITQRD</sequence>
<dbReference type="Proteomes" id="UP000034407">
    <property type="component" value="Unassembled WGS sequence"/>
</dbReference>
<evidence type="ECO:0000313" key="2">
    <source>
        <dbReference type="Proteomes" id="UP000034407"/>
    </source>
</evidence>
<dbReference type="AlphaFoldDB" id="A0A0M3DD39"/>
<proteinExistence type="predicted"/>
<dbReference type="EMBL" id="LBBT01000342">
    <property type="protein sequence ID" value="KKY00036.1"/>
    <property type="molecule type" value="Genomic_DNA"/>
</dbReference>
<protein>
    <submittedName>
        <fullName evidence="1">Uncharacterized protein</fullName>
    </submittedName>
</protein>
<dbReference type="RefSeq" id="WP_046824205.1">
    <property type="nucleotide sequence ID" value="NZ_JBCLWQ010000002.1"/>
</dbReference>
<gene>
    <name evidence="1" type="ORF">VN21_16375</name>
</gene>
<evidence type="ECO:0000313" key="1">
    <source>
        <dbReference type="EMBL" id="KKY00036.1"/>
    </source>
</evidence>
<organism evidence="1 2">
    <name type="scientific">Paraclostridium benzoelyticum</name>
    <dbReference type="NCBI Taxonomy" id="1629550"/>
    <lineage>
        <taxon>Bacteria</taxon>
        <taxon>Bacillati</taxon>
        <taxon>Bacillota</taxon>
        <taxon>Clostridia</taxon>
        <taxon>Peptostreptococcales</taxon>
        <taxon>Peptostreptococcaceae</taxon>
        <taxon>Paraclostridium</taxon>
    </lineage>
</organism>
<keyword evidence="2" id="KW-1185">Reference proteome</keyword>
<name>A0A0M3DD39_9FIRM</name>